<proteinExistence type="predicted"/>
<keyword evidence="5" id="KW-1185">Reference proteome</keyword>
<evidence type="ECO:0000313" key="4">
    <source>
        <dbReference type="EMBL" id="PUU80555.1"/>
    </source>
</evidence>
<protein>
    <recommendedName>
        <fullName evidence="6">Protein SMG7</fullName>
    </recommendedName>
</protein>
<dbReference type="STRING" id="42251.A0A2T6ZYP7"/>
<dbReference type="InterPro" id="IPR019458">
    <property type="entry name" value="Est1-like_N"/>
</dbReference>
<sequence>MAQIEELWRSALRWEKELASILSDRPNARSVDHAIFQLREAYVSIVFLDCRLALERDIEGRIWGKHHKIIERYRGILSQFKETHGRKRPVELRKLQNSFTNFIKQATRFYRSLIQRLISHFGLAELEWVPSVDFPTTGPPRYEAEIKRLIISSCHRTLVFLGDLSRYREVSQNPKNWGPATGYYTLAKKLVPTSGSPHNQLAVIALNEGSNFSATYHLYRALSVAEPFPEAGDNLGVGFRKVLKAYKAGNLTANLARKEEQVIHELVALFVRLHAKCFVGKEFSDYEAIESEMLTQLALDLKERTMSNGMLTKFVLINIAAQFYAANRTPKANFSRSHSYFLRLNVATFTTLHQVFQPELERLFDDKTENEIEPISAVGRRMLPALRLYSTWLRINHRTLTGQLADTSLSMLIRQLWQTYANTLSLLGATFPIDRLPKLSYLLEEDDDTIGYLPFSQANGSTAYNWDDESKEKGHPNDEMLARILSLLEDGRLLCLEENIPITISNTTILYQEHGIPSSTPSTDASSFYPSQAHSSTPAPPYNRTGTSVPPHLGNEFPRSMDIRRPSESVLAQGGDSIVGSVAGSETMMNKMVDLLVGPRDVARCEEEEILFEGKRKRRKQGKMPGWNQDTTARDSLDSAATGEARTEGLLADLAGPASSEDSYTARDLAALVQNFTATHQSGGSA</sequence>
<evidence type="ECO:0008006" key="6">
    <source>
        <dbReference type="Google" id="ProtNLM"/>
    </source>
</evidence>
<dbReference type="AlphaFoldDB" id="A0A2T6ZYP7"/>
<accession>A0A2T6ZYP7</accession>
<evidence type="ECO:0000259" key="3">
    <source>
        <dbReference type="Pfam" id="PF10374"/>
    </source>
</evidence>
<feature type="region of interest" description="Disordered" evidence="1">
    <location>
        <begin position="515"/>
        <end position="560"/>
    </location>
</feature>
<evidence type="ECO:0000259" key="2">
    <source>
        <dbReference type="Pfam" id="PF10373"/>
    </source>
</evidence>
<name>A0A2T6ZYP7_TUBBO</name>
<feature type="region of interest" description="Disordered" evidence="1">
    <location>
        <begin position="616"/>
        <end position="660"/>
    </location>
</feature>
<dbReference type="Proteomes" id="UP000244722">
    <property type="component" value="Unassembled WGS sequence"/>
</dbReference>
<dbReference type="PANTHER" id="PTHR15696">
    <property type="entry name" value="SMG-7 SUPPRESSOR WITH MORPHOLOGICAL EFFECT ON GENITALIA PROTEIN 7"/>
    <property type="match status" value="1"/>
</dbReference>
<dbReference type="Pfam" id="PF10373">
    <property type="entry name" value="EST1_DNA_bind"/>
    <property type="match status" value="1"/>
</dbReference>
<dbReference type="InterPro" id="IPR011990">
    <property type="entry name" value="TPR-like_helical_dom_sf"/>
</dbReference>
<dbReference type="EMBL" id="NESQ01000062">
    <property type="protein sequence ID" value="PUU80555.1"/>
    <property type="molecule type" value="Genomic_DNA"/>
</dbReference>
<dbReference type="InterPro" id="IPR045153">
    <property type="entry name" value="Est1/Ebs1-like"/>
</dbReference>
<gene>
    <name evidence="4" type="ORF">B9Z19DRAFT_1191800</name>
</gene>
<feature type="domain" description="Telomerase activating protein Est1-like N-terminal" evidence="3">
    <location>
        <begin position="58"/>
        <end position="169"/>
    </location>
</feature>
<dbReference type="Gene3D" id="1.25.40.10">
    <property type="entry name" value="Tetratricopeptide repeat domain"/>
    <property type="match status" value="1"/>
</dbReference>
<evidence type="ECO:0000313" key="5">
    <source>
        <dbReference type="Proteomes" id="UP000244722"/>
    </source>
</evidence>
<dbReference type="OrthoDB" id="69928at2759"/>
<dbReference type="Pfam" id="PF10374">
    <property type="entry name" value="EST1"/>
    <property type="match status" value="1"/>
</dbReference>
<comment type="caution">
    <text evidence="4">The sequence shown here is derived from an EMBL/GenBank/DDBJ whole genome shotgun (WGS) entry which is preliminary data.</text>
</comment>
<dbReference type="SUPFAM" id="SSF48452">
    <property type="entry name" value="TPR-like"/>
    <property type="match status" value="1"/>
</dbReference>
<evidence type="ECO:0000256" key="1">
    <source>
        <dbReference type="SAM" id="MobiDB-lite"/>
    </source>
</evidence>
<dbReference type="InterPro" id="IPR018834">
    <property type="entry name" value="DNA/RNA-bd_Est1-type"/>
</dbReference>
<organism evidence="4 5">
    <name type="scientific">Tuber borchii</name>
    <name type="common">White truffle</name>
    <dbReference type="NCBI Taxonomy" id="42251"/>
    <lineage>
        <taxon>Eukaryota</taxon>
        <taxon>Fungi</taxon>
        <taxon>Dikarya</taxon>
        <taxon>Ascomycota</taxon>
        <taxon>Pezizomycotina</taxon>
        <taxon>Pezizomycetes</taxon>
        <taxon>Pezizales</taxon>
        <taxon>Tuberaceae</taxon>
        <taxon>Tuber</taxon>
    </lineage>
</organism>
<reference evidence="4 5" key="1">
    <citation type="submission" date="2017-04" db="EMBL/GenBank/DDBJ databases">
        <title>Draft genome sequence of Tuber borchii Vittad., a whitish edible truffle.</title>
        <authorList>
            <consortium name="DOE Joint Genome Institute"/>
            <person name="Murat C."/>
            <person name="Kuo A."/>
            <person name="Barry K.W."/>
            <person name="Clum A."/>
            <person name="Dockter R.B."/>
            <person name="Fauchery L."/>
            <person name="Iotti M."/>
            <person name="Kohler A."/>
            <person name="Labutti K."/>
            <person name="Lindquist E.A."/>
            <person name="Lipzen A."/>
            <person name="Ohm R.A."/>
            <person name="Wang M."/>
            <person name="Grigoriev I.V."/>
            <person name="Zambonelli A."/>
            <person name="Martin F.M."/>
        </authorList>
    </citation>
    <scope>NUCLEOTIDE SEQUENCE [LARGE SCALE GENOMIC DNA]</scope>
    <source>
        <strain evidence="4 5">Tbo3840</strain>
    </source>
</reference>
<dbReference type="PANTHER" id="PTHR15696:SF36">
    <property type="entry name" value="NONSENSE-MEDIATED MRNA DECAY FACTOR"/>
    <property type="match status" value="1"/>
</dbReference>
<feature type="domain" description="DNA/RNA-binding" evidence="2">
    <location>
        <begin position="180"/>
        <end position="457"/>
    </location>
</feature>
<feature type="compositionally biased region" description="Polar residues" evidence="1">
    <location>
        <begin position="517"/>
        <end position="537"/>
    </location>
</feature>